<keyword evidence="3" id="KW-0732">Signal</keyword>
<evidence type="ECO:0000256" key="2">
    <source>
        <dbReference type="ARBA" id="ARBA00023136"/>
    </source>
</evidence>
<keyword evidence="5" id="KW-0378">Hydrolase</keyword>
<dbReference type="PANTHER" id="PTHR46825">
    <property type="entry name" value="D-ALANYL-D-ALANINE-CARBOXYPEPTIDASE/ENDOPEPTIDASE AMPH"/>
    <property type="match status" value="1"/>
</dbReference>
<evidence type="ECO:0000256" key="3">
    <source>
        <dbReference type="SAM" id="SignalP"/>
    </source>
</evidence>
<feature type="chain" id="PRO_5045293238" evidence="3">
    <location>
        <begin position="22"/>
        <end position="528"/>
    </location>
</feature>
<gene>
    <name evidence="5" type="ORF">U6A24_10380</name>
</gene>
<accession>A0ABU5ZVL7</accession>
<dbReference type="Pfam" id="PF00144">
    <property type="entry name" value="Beta-lactamase"/>
    <property type="match status" value="1"/>
</dbReference>
<evidence type="ECO:0000313" key="6">
    <source>
        <dbReference type="Proteomes" id="UP001327027"/>
    </source>
</evidence>
<dbReference type="Gene3D" id="3.40.710.10">
    <property type="entry name" value="DD-peptidase/beta-lactamase superfamily"/>
    <property type="match status" value="1"/>
</dbReference>
<dbReference type="GO" id="GO:0016787">
    <property type="term" value="F:hydrolase activity"/>
    <property type="evidence" value="ECO:0007669"/>
    <property type="project" value="UniProtKB-KW"/>
</dbReference>
<evidence type="ECO:0000259" key="4">
    <source>
        <dbReference type="Pfam" id="PF00144"/>
    </source>
</evidence>
<dbReference type="PANTHER" id="PTHR46825:SF11">
    <property type="entry name" value="PENICILLIN-BINDING PROTEIN 4"/>
    <property type="match status" value="1"/>
</dbReference>
<dbReference type="EC" id="3.1.1.103" evidence="5"/>
<comment type="caution">
    <text evidence="5">The sequence shown here is derived from an EMBL/GenBank/DDBJ whole genome shotgun (WGS) entry which is preliminary data.</text>
</comment>
<feature type="domain" description="Beta-lactamase-related" evidence="4">
    <location>
        <begin position="62"/>
        <end position="401"/>
    </location>
</feature>
<evidence type="ECO:0000313" key="5">
    <source>
        <dbReference type="EMBL" id="MEB3345871.1"/>
    </source>
</evidence>
<dbReference type="InterPro" id="IPR050491">
    <property type="entry name" value="AmpC-like"/>
</dbReference>
<dbReference type="InterPro" id="IPR012338">
    <property type="entry name" value="Beta-lactam/transpept-like"/>
</dbReference>
<keyword evidence="6" id="KW-1185">Reference proteome</keyword>
<dbReference type="PROSITE" id="PS51257">
    <property type="entry name" value="PROKAR_LIPOPROTEIN"/>
    <property type="match status" value="1"/>
</dbReference>
<organism evidence="5 6">
    <name type="scientific">Aquimarina gracilis</name>
    <dbReference type="NCBI Taxonomy" id="874422"/>
    <lineage>
        <taxon>Bacteria</taxon>
        <taxon>Pseudomonadati</taxon>
        <taxon>Bacteroidota</taxon>
        <taxon>Flavobacteriia</taxon>
        <taxon>Flavobacteriales</taxon>
        <taxon>Flavobacteriaceae</taxon>
        <taxon>Aquimarina</taxon>
    </lineage>
</organism>
<feature type="signal peptide" evidence="3">
    <location>
        <begin position="1"/>
        <end position="21"/>
    </location>
</feature>
<sequence length="528" mass="60188">MKKYIIPLLLVVLLISCNSQNPTSDFRGTNTTINSFSKNYKPFQFENDQRVQLIEKVTLEIQKSIENHADSKKIPGFAYGIVVDDNLILAKAKGLINIDNQLPATIKSSFRIASMTKSFTAMAILKLRDEGKLRLDDPVANYIPEMANLEYLTSDSPKVTIENLLTMTAGFPEDNPWGDRQLEETDKMLIDLIKDGLSFSNVSSFRYEYSNTGYALLGKIISRITGISYQDYIQEHILLPLGMKNTYWEYTNIPENQFVLGYRWDEEDKQLKKEPILHDGSYAAMGGLITSIDDFSKYVSFHLSAWPARSDEDNGPIKRSTLREMHNPQYPFLVAKAKDYNNDPCAYTIGYGYGLGISKDCHRITKVKHSGALPGYASNYVFYPDYGVGIMAFGNLTYTSPLPTKEIEKLLFETAKIQPRILPVSDILKKRQKQIVELIQHWDQTLATDILAENFFLDASKENRESKTKDIFKKAGVIIKIHEIRPRNQLRGSFDIQTEKGIISVFFTLTPEKNPKVQRLDLKFESIE</sequence>
<dbReference type="InterPro" id="IPR001466">
    <property type="entry name" value="Beta-lactam-related"/>
</dbReference>
<dbReference type="Proteomes" id="UP001327027">
    <property type="component" value="Unassembled WGS sequence"/>
</dbReference>
<dbReference type="RefSeq" id="WP_324179899.1">
    <property type="nucleotide sequence ID" value="NZ_BAABAW010000007.1"/>
</dbReference>
<reference evidence="5 6" key="1">
    <citation type="journal article" date="2013" name="Int. J. Syst. Evol. Microbiol.">
        <title>Aquimarina gracilis sp. nov., isolated from the gut microflora of a mussel, Mytilus coruscus, and emended description of Aquimarina spongiae.</title>
        <authorList>
            <person name="Park S.C."/>
            <person name="Choe H.N."/>
            <person name="Baik K.S."/>
            <person name="Seong C.N."/>
        </authorList>
    </citation>
    <scope>NUCLEOTIDE SEQUENCE [LARGE SCALE GENOMIC DNA]</scope>
    <source>
        <strain evidence="5 6">PSC32</strain>
    </source>
</reference>
<dbReference type="SUPFAM" id="SSF56601">
    <property type="entry name" value="beta-lactamase/transpeptidase-like"/>
    <property type="match status" value="1"/>
</dbReference>
<keyword evidence="2" id="KW-0472">Membrane</keyword>
<protein>
    <submittedName>
        <fullName evidence="5">Serine hydrolase domain-containing protein</fullName>
        <ecNumber evidence="5">3.1.1.103</ecNumber>
    </submittedName>
</protein>
<proteinExistence type="predicted"/>
<name>A0ABU5ZVL7_9FLAO</name>
<comment type="subcellular location">
    <subcellularLocation>
        <location evidence="1">Membrane</location>
    </subcellularLocation>
</comment>
<dbReference type="EMBL" id="JAYKLX010000004">
    <property type="protein sequence ID" value="MEB3345871.1"/>
    <property type="molecule type" value="Genomic_DNA"/>
</dbReference>
<evidence type="ECO:0000256" key="1">
    <source>
        <dbReference type="ARBA" id="ARBA00004370"/>
    </source>
</evidence>